<dbReference type="EMBL" id="JASAOG010000288">
    <property type="protein sequence ID" value="KAK0041093.1"/>
    <property type="molecule type" value="Genomic_DNA"/>
</dbReference>
<proteinExistence type="predicted"/>
<evidence type="ECO:0000313" key="3">
    <source>
        <dbReference type="Proteomes" id="UP001233172"/>
    </source>
</evidence>
<evidence type="ECO:0000256" key="1">
    <source>
        <dbReference type="SAM" id="MobiDB-lite"/>
    </source>
</evidence>
<reference evidence="2" key="1">
    <citation type="journal article" date="2023" name="PLoS Negl. Trop. Dis.">
        <title>A genome sequence for Biomphalaria pfeifferi, the major vector snail for the human-infecting parasite Schistosoma mansoni.</title>
        <authorList>
            <person name="Bu L."/>
            <person name="Lu L."/>
            <person name="Laidemitt M.R."/>
            <person name="Zhang S.M."/>
            <person name="Mutuku M."/>
            <person name="Mkoji G."/>
            <person name="Steinauer M."/>
            <person name="Loker E.S."/>
        </authorList>
    </citation>
    <scope>NUCLEOTIDE SEQUENCE</scope>
    <source>
        <strain evidence="2">KasaAsao</strain>
    </source>
</reference>
<protein>
    <submittedName>
        <fullName evidence="2">Uncharacterized protein</fullName>
    </submittedName>
</protein>
<name>A0AAD8ASN8_BIOPF</name>
<reference evidence="2" key="2">
    <citation type="submission" date="2023-04" db="EMBL/GenBank/DDBJ databases">
        <authorList>
            <person name="Bu L."/>
            <person name="Lu L."/>
            <person name="Laidemitt M.R."/>
            <person name="Zhang S.M."/>
            <person name="Mutuku M."/>
            <person name="Mkoji G."/>
            <person name="Steinauer M."/>
            <person name="Loker E.S."/>
        </authorList>
    </citation>
    <scope>NUCLEOTIDE SEQUENCE</scope>
    <source>
        <strain evidence="2">KasaAsao</strain>
        <tissue evidence="2">Whole Snail</tissue>
    </source>
</reference>
<feature type="non-terminal residue" evidence="2">
    <location>
        <position position="65"/>
    </location>
</feature>
<gene>
    <name evidence="2" type="ORF">Bpfe_029460</name>
</gene>
<dbReference type="Proteomes" id="UP001233172">
    <property type="component" value="Unassembled WGS sequence"/>
</dbReference>
<comment type="caution">
    <text evidence="2">The sequence shown here is derived from an EMBL/GenBank/DDBJ whole genome shotgun (WGS) entry which is preliminary data.</text>
</comment>
<organism evidence="2 3">
    <name type="scientific">Biomphalaria pfeifferi</name>
    <name type="common">Bloodfluke planorb</name>
    <name type="synonym">Freshwater snail</name>
    <dbReference type="NCBI Taxonomy" id="112525"/>
    <lineage>
        <taxon>Eukaryota</taxon>
        <taxon>Metazoa</taxon>
        <taxon>Spiralia</taxon>
        <taxon>Lophotrochozoa</taxon>
        <taxon>Mollusca</taxon>
        <taxon>Gastropoda</taxon>
        <taxon>Heterobranchia</taxon>
        <taxon>Euthyneura</taxon>
        <taxon>Panpulmonata</taxon>
        <taxon>Hygrophila</taxon>
        <taxon>Lymnaeoidea</taxon>
        <taxon>Planorbidae</taxon>
        <taxon>Biomphalaria</taxon>
    </lineage>
</organism>
<sequence length="65" mass="7356">MPQSLVLTHRRVDIFNNTNIEVRNNSRGSYEDDCNSLYSDCGEDNKMYGETSPRDQARTNGSPVS</sequence>
<keyword evidence="3" id="KW-1185">Reference proteome</keyword>
<evidence type="ECO:0000313" key="2">
    <source>
        <dbReference type="EMBL" id="KAK0041093.1"/>
    </source>
</evidence>
<accession>A0AAD8ASN8</accession>
<feature type="region of interest" description="Disordered" evidence="1">
    <location>
        <begin position="43"/>
        <end position="65"/>
    </location>
</feature>
<feature type="compositionally biased region" description="Basic and acidic residues" evidence="1">
    <location>
        <begin position="43"/>
        <end position="57"/>
    </location>
</feature>
<dbReference type="AlphaFoldDB" id="A0AAD8ASN8"/>